<protein>
    <submittedName>
        <fullName evidence="1">Uncharacterized protein</fullName>
    </submittedName>
</protein>
<evidence type="ECO:0000313" key="1">
    <source>
        <dbReference type="EMBL" id="AWN37533.1"/>
    </source>
</evidence>
<dbReference type="OrthoDB" id="8003128at2"/>
<name>A0A2U8VUS8_9HYPH</name>
<sequence length="132" mass="14387">MGLVSSASDNVVPFRRPAKTPASVLGDGVREGQIRRRSEQRSLMDAVYAGGSLLVAAEDRETKVTASRLQVYGFLGVEEVLEDGTCRRLRPSESVRAKGDRPWRLTKPAFGAMAVTIPSIDDFLFEPAGHRA</sequence>
<dbReference type="AlphaFoldDB" id="A0A2U8VUS8"/>
<evidence type="ECO:0000313" key="2">
    <source>
        <dbReference type="Proteomes" id="UP000246058"/>
    </source>
</evidence>
<dbReference type="RefSeq" id="WP_109952601.1">
    <property type="nucleotide sequence ID" value="NZ_CP029551.1"/>
</dbReference>
<dbReference type="EMBL" id="CP029551">
    <property type="protein sequence ID" value="AWN37533.1"/>
    <property type="molecule type" value="Genomic_DNA"/>
</dbReference>
<dbReference type="Proteomes" id="UP000246058">
    <property type="component" value="Chromosome"/>
</dbReference>
<dbReference type="KEGG" id="meti:DK427_18855"/>
<proteinExistence type="predicted"/>
<gene>
    <name evidence="1" type="ORF">DK427_18855</name>
</gene>
<reference evidence="1 2" key="1">
    <citation type="submission" date="2018-05" db="EMBL/GenBank/DDBJ databases">
        <title>Complete Genome Sequence of Methylobacterium sp. 17Sr1-43.</title>
        <authorList>
            <person name="Srinivasan S."/>
        </authorList>
    </citation>
    <scope>NUCLEOTIDE SEQUENCE [LARGE SCALE GENOMIC DNA]</scope>
    <source>
        <strain evidence="1 2">17Sr1-43</strain>
    </source>
</reference>
<keyword evidence="2" id="KW-1185">Reference proteome</keyword>
<accession>A0A2U8VUS8</accession>
<organism evidence="1 2">
    <name type="scientific">Methylobacterium radiodurans</name>
    <dbReference type="NCBI Taxonomy" id="2202828"/>
    <lineage>
        <taxon>Bacteria</taxon>
        <taxon>Pseudomonadati</taxon>
        <taxon>Pseudomonadota</taxon>
        <taxon>Alphaproteobacteria</taxon>
        <taxon>Hyphomicrobiales</taxon>
        <taxon>Methylobacteriaceae</taxon>
        <taxon>Methylobacterium</taxon>
    </lineage>
</organism>